<evidence type="ECO:0000256" key="1">
    <source>
        <dbReference type="ARBA" id="ARBA00004342"/>
    </source>
</evidence>
<dbReference type="Pfam" id="PF00071">
    <property type="entry name" value="Ras"/>
    <property type="match status" value="1"/>
</dbReference>
<feature type="domain" description="A-kinase anchor protein 7-like phosphoesterase" evidence="10">
    <location>
        <begin position="14"/>
        <end position="214"/>
    </location>
</feature>
<dbReference type="GO" id="GO:0003924">
    <property type="term" value="F:GTPase activity"/>
    <property type="evidence" value="ECO:0007669"/>
    <property type="project" value="InterPro"/>
</dbReference>
<dbReference type="InterPro" id="IPR003578">
    <property type="entry name" value="Small_GTPase_Rho"/>
</dbReference>
<evidence type="ECO:0000259" key="10">
    <source>
        <dbReference type="Pfam" id="PF10469"/>
    </source>
</evidence>
<dbReference type="PRINTS" id="PR00449">
    <property type="entry name" value="RASTRNSFRMNG"/>
</dbReference>
<dbReference type="GO" id="GO:0005886">
    <property type="term" value="C:plasma membrane"/>
    <property type="evidence" value="ECO:0007669"/>
    <property type="project" value="UniProtKB-SubCell"/>
</dbReference>
<protein>
    <submittedName>
        <fullName evidence="11">Ras family-domain-containing protein</fullName>
    </submittedName>
</protein>
<evidence type="ECO:0000313" key="12">
    <source>
        <dbReference type="Proteomes" id="UP000683000"/>
    </source>
</evidence>
<dbReference type="InterPro" id="IPR019510">
    <property type="entry name" value="AKAP7-like_phosphoesterase"/>
</dbReference>
<dbReference type="InterPro" id="IPR005225">
    <property type="entry name" value="Small_GTP-bd"/>
</dbReference>
<dbReference type="Gene3D" id="3.90.1140.10">
    <property type="entry name" value="Cyclic phosphodiesterase"/>
    <property type="match status" value="1"/>
</dbReference>
<organism evidence="11 12">
    <name type="scientific">Boletus reticuloceps</name>
    <dbReference type="NCBI Taxonomy" id="495285"/>
    <lineage>
        <taxon>Eukaryota</taxon>
        <taxon>Fungi</taxon>
        <taxon>Dikarya</taxon>
        <taxon>Basidiomycota</taxon>
        <taxon>Agaricomycotina</taxon>
        <taxon>Agaricomycetes</taxon>
        <taxon>Agaricomycetidae</taxon>
        <taxon>Boletales</taxon>
        <taxon>Boletineae</taxon>
        <taxon>Boletaceae</taxon>
        <taxon>Boletoideae</taxon>
        <taxon>Boletus</taxon>
    </lineage>
</organism>
<sequence length="391" mass="43677">MSSFTSGLLDTTPALPGLDRTIVIPPRRLHLTLGVMSLDDAEGSDIGFDSQATDSRKKTPSQALSLLTSLEPRISEMLCGAHLMVPLQMMDIMPPDGGDPDKAHVLWLGPSHENEEARRLRQVGEMVNNTFVEAGFITERRPLKLHCTILNTTYRQPRTRGPRQPFSYRRLLESPAAQVVLLEQPLAGLRQPVKVHFGTWHVDEIQICKMGSYGPEAPPLCTQRPTFYVHIMSEIRRKLVIVGDGACGKTCLLIVFSKGTFPEVYVPTVFENYVADVEVDGKHVELALWDTAGQEDYDRLRPLSYPDSHVILICFAIDSPDSLDNVQEKWISEVMHFCPGLPSLLVGCKKDLRRDPRVIEELRKTSQRPVTPEEASGLGRCTLAYLPIDVS</sequence>
<dbReference type="SMART" id="SM00173">
    <property type="entry name" value="RAS"/>
    <property type="match status" value="1"/>
</dbReference>
<keyword evidence="4" id="KW-0488">Methylation</keyword>
<dbReference type="InterPro" id="IPR001806">
    <property type="entry name" value="Small_GTPase"/>
</dbReference>
<dbReference type="Pfam" id="PF10469">
    <property type="entry name" value="AKAP7_NLS"/>
    <property type="match status" value="1"/>
</dbReference>
<dbReference type="PROSITE" id="PS51421">
    <property type="entry name" value="RAS"/>
    <property type="match status" value="1"/>
</dbReference>
<keyword evidence="12" id="KW-1185">Reference proteome</keyword>
<dbReference type="EMBL" id="JAGFBS010000005">
    <property type="protein sequence ID" value="KAG6379461.1"/>
    <property type="molecule type" value="Genomic_DNA"/>
</dbReference>
<dbReference type="InterPro" id="IPR027417">
    <property type="entry name" value="P-loop_NTPase"/>
</dbReference>
<gene>
    <name evidence="11" type="ORF">JVT61DRAFT_11941</name>
</gene>
<dbReference type="OrthoDB" id="277832at2759"/>
<dbReference type="Gene3D" id="3.40.50.300">
    <property type="entry name" value="P-loop containing nucleotide triphosphate hydrolases"/>
    <property type="match status" value="1"/>
</dbReference>
<reference evidence="11" key="1">
    <citation type="submission" date="2021-03" db="EMBL/GenBank/DDBJ databases">
        <title>Evolutionary innovations through gain and loss of genes in the ectomycorrhizal Boletales.</title>
        <authorList>
            <person name="Wu G."/>
            <person name="Miyauchi S."/>
            <person name="Morin E."/>
            <person name="Yang Z.-L."/>
            <person name="Xu J."/>
            <person name="Martin F.M."/>
        </authorList>
    </citation>
    <scope>NUCLEOTIDE SEQUENCE</scope>
    <source>
        <strain evidence="11">BR01</strain>
    </source>
</reference>
<evidence type="ECO:0000256" key="2">
    <source>
        <dbReference type="ARBA" id="ARBA00010142"/>
    </source>
</evidence>
<comment type="similarity">
    <text evidence="2">Belongs to the small GTPase superfamily. Rho family.</text>
</comment>
<dbReference type="FunFam" id="3.40.50.300:FF:000983">
    <property type="entry name" value="Rho family GTPase"/>
    <property type="match status" value="1"/>
</dbReference>
<evidence type="ECO:0000256" key="3">
    <source>
        <dbReference type="ARBA" id="ARBA00022475"/>
    </source>
</evidence>
<dbReference type="GO" id="GO:0007264">
    <property type="term" value="P:small GTPase-mediated signal transduction"/>
    <property type="evidence" value="ECO:0007669"/>
    <property type="project" value="InterPro"/>
</dbReference>
<name>A0A8I3AEI5_9AGAM</name>
<evidence type="ECO:0000256" key="8">
    <source>
        <dbReference type="ARBA" id="ARBA00023288"/>
    </source>
</evidence>
<evidence type="ECO:0000256" key="6">
    <source>
        <dbReference type="ARBA" id="ARBA00023134"/>
    </source>
</evidence>
<dbReference type="AlphaFoldDB" id="A0A8I3AEI5"/>
<accession>A0A8I3AEI5</accession>
<proteinExistence type="inferred from homology"/>
<keyword evidence="5" id="KW-0547">Nucleotide-binding</keyword>
<evidence type="ECO:0000313" key="11">
    <source>
        <dbReference type="EMBL" id="KAG6379461.1"/>
    </source>
</evidence>
<dbReference type="SMART" id="SM00175">
    <property type="entry name" value="RAB"/>
    <property type="match status" value="1"/>
</dbReference>
<dbReference type="SMART" id="SM00174">
    <property type="entry name" value="RHO"/>
    <property type="match status" value="1"/>
</dbReference>
<keyword evidence="8" id="KW-0449">Lipoprotein</keyword>
<dbReference type="PROSITE" id="PS51419">
    <property type="entry name" value="RAB"/>
    <property type="match status" value="1"/>
</dbReference>
<evidence type="ECO:0000256" key="7">
    <source>
        <dbReference type="ARBA" id="ARBA00023136"/>
    </source>
</evidence>
<keyword evidence="6" id="KW-0342">GTP-binding</keyword>
<evidence type="ECO:0000256" key="5">
    <source>
        <dbReference type="ARBA" id="ARBA00022741"/>
    </source>
</evidence>
<dbReference type="GO" id="GO:0005525">
    <property type="term" value="F:GTP binding"/>
    <property type="evidence" value="ECO:0007669"/>
    <property type="project" value="UniProtKB-KW"/>
</dbReference>
<evidence type="ECO:0000256" key="4">
    <source>
        <dbReference type="ARBA" id="ARBA00022481"/>
    </source>
</evidence>
<dbReference type="PROSITE" id="PS51420">
    <property type="entry name" value="RHO"/>
    <property type="match status" value="1"/>
</dbReference>
<evidence type="ECO:0000256" key="9">
    <source>
        <dbReference type="ARBA" id="ARBA00023289"/>
    </source>
</evidence>
<dbReference type="SUPFAM" id="SSF52540">
    <property type="entry name" value="P-loop containing nucleoside triphosphate hydrolases"/>
    <property type="match status" value="1"/>
</dbReference>
<dbReference type="NCBIfam" id="TIGR00231">
    <property type="entry name" value="small_GTP"/>
    <property type="match status" value="1"/>
</dbReference>
<keyword evidence="9" id="KW-0636">Prenylation</keyword>
<dbReference type="Proteomes" id="UP000683000">
    <property type="component" value="Unassembled WGS sequence"/>
</dbReference>
<keyword evidence="3" id="KW-1003">Cell membrane</keyword>
<comment type="caution">
    <text evidence="11">The sequence shown here is derived from an EMBL/GenBank/DDBJ whole genome shotgun (WGS) entry which is preliminary data.</text>
</comment>
<dbReference type="PANTHER" id="PTHR24072">
    <property type="entry name" value="RHO FAMILY GTPASE"/>
    <property type="match status" value="1"/>
</dbReference>
<comment type="subcellular location">
    <subcellularLocation>
        <location evidence="1">Cell membrane</location>
        <topology evidence="1">Lipid-anchor</topology>
        <orientation evidence="1">Cytoplasmic side</orientation>
    </subcellularLocation>
</comment>
<keyword evidence="7" id="KW-0472">Membrane</keyword>